<dbReference type="Gene3D" id="1.10.443.10">
    <property type="entry name" value="Intergrase catalytic core"/>
    <property type="match status" value="1"/>
</dbReference>
<dbReference type="GO" id="GO:0003677">
    <property type="term" value="F:DNA binding"/>
    <property type="evidence" value="ECO:0007669"/>
    <property type="project" value="InterPro"/>
</dbReference>
<dbReference type="GO" id="GO:0006310">
    <property type="term" value="P:DNA recombination"/>
    <property type="evidence" value="ECO:0007669"/>
    <property type="project" value="UniProtKB-KW"/>
</dbReference>
<name>A0A1L2ZRL3_9MICC</name>
<evidence type="ECO:0000256" key="1">
    <source>
        <dbReference type="ARBA" id="ARBA00023172"/>
    </source>
</evidence>
<feature type="domain" description="Tyr recombinase" evidence="2">
    <location>
        <begin position="116"/>
        <end position="327"/>
    </location>
</feature>
<dbReference type="SUPFAM" id="SSF56349">
    <property type="entry name" value="DNA breaking-rejoining enzymes"/>
    <property type="match status" value="1"/>
</dbReference>
<accession>A0A1L2ZRL3</accession>
<dbReference type="InterPro" id="IPR002104">
    <property type="entry name" value="Integrase_catalytic"/>
</dbReference>
<dbReference type="KEGG" id="nae:BHE16_02740"/>
<gene>
    <name evidence="3" type="ORF">BHE16_02740</name>
</gene>
<dbReference type="PANTHER" id="PTHR30349:SF64">
    <property type="entry name" value="PROPHAGE INTEGRASE INTD-RELATED"/>
    <property type="match status" value="1"/>
</dbReference>
<dbReference type="PROSITE" id="PS51898">
    <property type="entry name" value="TYR_RECOMBINASE"/>
    <property type="match status" value="1"/>
</dbReference>
<keyword evidence="1" id="KW-0233">DNA recombination</keyword>
<dbReference type="OrthoDB" id="3698359at2"/>
<proteinExistence type="predicted"/>
<dbReference type="CDD" id="cd00397">
    <property type="entry name" value="DNA_BRE_C"/>
    <property type="match status" value="1"/>
</dbReference>
<reference evidence="3 4" key="1">
    <citation type="submission" date="2016-11" db="EMBL/GenBank/DDBJ databases">
        <title>Genome sequencing of Zhihengliuella aestuarii B18 antagonistic to Plasmodiophora brassicae.</title>
        <authorList>
            <person name="Luo Y."/>
        </authorList>
    </citation>
    <scope>NUCLEOTIDE SEQUENCE [LARGE SCALE GENOMIC DNA]</scope>
    <source>
        <strain evidence="3 4">B18</strain>
    </source>
</reference>
<dbReference type="GO" id="GO:0015074">
    <property type="term" value="P:DNA integration"/>
    <property type="evidence" value="ECO:0007669"/>
    <property type="project" value="InterPro"/>
</dbReference>
<dbReference type="InterPro" id="IPR011010">
    <property type="entry name" value="DNA_brk_join_enz"/>
</dbReference>
<dbReference type="PANTHER" id="PTHR30349">
    <property type="entry name" value="PHAGE INTEGRASE-RELATED"/>
    <property type="match status" value="1"/>
</dbReference>
<sequence length="342" mass="39232">MLNGWRNQQLGRSLPFTTIDQRIANIERFRRFTEKYPWHWEVTDMDDFSLELRGVRGVSHSTMLNYQGSVRLFLEYLTVSSYGWAEECLKRFGTHPAQIAFEWNTTRHREDSMGGPKKRPYTREELQVLFDCADDHVVAAQRAGNKGWAAWFRLATMMKTAYAWGLRRNEVRQLELADFGRNPSAKSFRGFGMVYVRHGKAKAGSPPKQRTVVTVPQADWAVDCLRDWIDEIRPRIGSAQTNDYVFPSERNGAMTADALSRAFTVIRREAGLGDGLDFHSLRRSYVTHLIEDGYDAFFVQQQVGHEHGSTTSIYTGVSPDYRNRVVQQAFNQMAAELGQTAE</sequence>
<dbReference type="AlphaFoldDB" id="A0A1L2ZRL3"/>
<dbReference type="Pfam" id="PF00589">
    <property type="entry name" value="Phage_integrase"/>
    <property type="match status" value="1"/>
</dbReference>
<dbReference type="EMBL" id="CP018135">
    <property type="protein sequence ID" value="APF41662.1"/>
    <property type="molecule type" value="Genomic_DNA"/>
</dbReference>
<keyword evidence="4" id="KW-1185">Reference proteome</keyword>
<protein>
    <submittedName>
        <fullName evidence="3">Integrase</fullName>
    </submittedName>
</protein>
<dbReference type="Proteomes" id="UP000183530">
    <property type="component" value="Chromosome"/>
</dbReference>
<organism evidence="3 4">
    <name type="scientific">Neomicrococcus aestuarii</name>
    <dbReference type="NCBI Taxonomy" id="556325"/>
    <lineage>
        <taxon>Bacteria</taxon>
        <taxon>Bacillati</taxon>
        <taxon>Actinomycetota</taxon>
        <taxon>Actinomycetes</taxon>
        <taxon>Micrococcales</taxon>
        <taxon>Micrococcaceae</taxon>
        <taxon>Neomicrococcus</taxon>
    </lineage>
</organism>
<evidence type="ECO:0000259" key="2">
    <source>
        <dbReference type="PROSITE" id="PS51898"/>
    </source>
</evidence>
<evidence type="ECO:0000313" key="3">
    <source>
        <dbReference type="EMBL" id="APF41662.1"/>
    </source>
</evidence>
<dbReference type="InterPro" id="IPR013762">
    <property type="entry name" value="Integrase-like_cat_sf"/>
</dbReference>
<dbReference type="STRING" id="556325.BHE16_02740"/>
<evidence type="ECO:0000313" key="4">
    <source>
        <dbReference type="Proteomes" id="UP000183530"/>
    </source>
</evidence>
<dbReference type="RefSeq" id="WP_071895126.1">
    <property type="nucleotide sequence ID" value="NZ_CP018135.1"/>
</dbReference>
<dbReference type="InterPro" id="IPR050090">
    <property type="entry name" value="Tyrosine_recombinase_XerCD"/>
</dbReference>